<evidence type="ECO:0000313" key="2">
    <source>
        <dbReference type="EMBL" id="RGE72606.1"/>
    </source>
</evidence>
<dbReference type="PANTHER" id="PTHR24023">
    <property type="entry name" value="COLLAGEN ALPHA"/>
    <property type="match status" value="1"/>
</dbReference>
<sequence>MFSGSGIATALVNDKYLNTSTGAVYNCTIAGAASAAKWVYIGSIKGPTGIQGPKGDMGATGPKGDTGAIGPQGPKGDTGAAGAKGATGATGPQGPKGDTGATGQRGSNWYQGTAITGTSTTAAVFSNSGIAAALVNDKYLNTSTGAVYNCTVAGAASVAKWAYAGSIKGPTGAQGPKGDTGATGARGATGAQGPQGIQGPQGPKGADGDKLKYGTSYATASEIKVFLKKL</sequence>
<feature type="compositionally biased region" description="Low complexity" evidence="1">
    <location>
        <begin position="74"/>
        <end position="96"/>
    </location>
</feature>
<feature type="compositionally biased region" description="Low complexity" evidence="1">
    <location>
        <begin position="179"/>
        <end position="204"/>
    </location>
</feature>
<comment type="caution">
    <text evidence="2">The sequence shown here is derived from an EMBL/GenBank/DDBJ whole genome shotgun (WGS) entry which is preliminary data.</text>
</comment>
<evidence type="ECO:0000256" key="1">
    <source>
        <dbReference type="SAM" id="MobiDB-lite"/>
    </source>
</evidence>
<dbReference type="Proteomes" id="UP000261166">
    <property type="component" value="Unassembled WGS sequence"/>
</dbReference>
<name>A0A3E3IZT2_9FIRM</name>
<accession>A0A3E3IZT2</accession>
<dbReference type="EMBL" id="QVLU01000005">
    <property type="protein sequence ID" value="RGE72606.1"/>
    <property type="molecule type" value="Genomic_DNA"/>
</dbReference>
<feature type="region of interest" description="Disordered" evidence="1">
    <location>
        <begin position="169"/>
        <end position="210"/>
    </location>
</feature>
<dbReference type="Pfam" id="PF01391">
    <property type="entry name" value="Collagen"/>
    <property type="match status" value="2"/>
</dbReference>
<dbReference type="GO" id="GO:0031012">
    <property type="term" value="C:extracellular matrix"/>
    <property type="evidence" value="ECO:0007669"/>
    <property type="project" value="TreeGrafter"/>
</dbReference>
<organism evidence="2 3">
    <name type="scientific">Eisenbergiella massiliensis</name>
    <dbReference type="NCBI Taxonomy" id="1720294"/>
    <lineage>
        <taxon>Bacteria</taxon>
        <taxon>Bacillati</taxon>
        <taxon>Bacillota</taxon>
        <taxon>Clostridia</taxon>
        <taxon>Lachnospirales</taxon>
        <taxon>Lachnospiraceae</taxon>
        <taxon>Eisenbergiella</taxon>
    </lineage>
</organism>
<feature type="region of interest" description="Disordered" evidence="1">
    <location>
        <begin position="51"/>
        <end position="106"/>
    </location>
</feature>
<protein>
    <submittedName>
        <fullName evidence="2">Collagen-like protein</fullName>
    </submittedName>
</protein>
<gene>
    <name evidence="2" type="ORF">DWY69_06885</name>
</gene>
<dbReference type="GO" id="GO:0030198">
    <property type="term" value="P:extracellular matrix organization"/>
    <property type="evidence" value="ECO:0007669"/>
    <property type="project" value="TreeGrafter"/>
</dbReference>
<keyword evidence="2" id="KW-0176">Collagen</keyword>
<dbReference type="InterPro" id="IPR008160">
    <property type="entry name" value="Collagen"/>
</dbReference>
<dbReference type="GO" id="GO:0005615">
    <property type="term" value="C:extracellular space"/>
    <property type="evidence" value="ECO:0007669"/>
    <property type="project" value="TreeGrafter"/>
</dbReference>
<dbReference type="GO" id="GO:0030020">
    <property type="term" value="F:extracellular matrix structural constituent conferring tensile strength"/>
    <property type="evidence" value="ECO:0007669"/>
    <property type="project" value="TreeGrafter"/>
</dbReference>
<dbReference type="PANTHER" id="PTHR24023:SF1095">
    <property type="entry name" value="EGF-LIKE DOMAIN-CONTAINING PROTEIN"/>
    <property type="match status" value="1"/>
</dbReference>
<dbReference type="Gene3D" id="1.20.5.320">
    <property type="entry name" value="6-Phosphogluconate Dehydrogenase, domain 3"/>
    <property type="match status" value="2"/>
</dbReference>
<dbReference type="InterPro" id="IPR050149">
    <property type="entry name" value="Collagen_superfamily"/>
</dbReference>
<proteinExistence type="predicted"/>
<reference evidence="2 3" key="1">
    <citation type="submission" date="2018-08" db="EMBL/GenBank/DDBJ databases">
        <title>A genome reference for cultivated species of the human gut microbiota.</title>
        <authorList>
            <person name="Zou Y."/>
            <person name="Xue W."/>
            <person name="Luo G."/>
        </authorList>
    </citation>
    <scope>NUCLEOTIDE SEQUENCE [LARGE SCALE GENOMIC DNA]</scope>
    <source>
        <strain evidence="2 3">AF26-4BH</strain>
    </source>
</reference>
<dbReference type="AlphaFoldDB" id="A0A3E3IZT2"/>
<evidence type="ECO:0000313" key="3">
    <source>
        <dbReference type="Proteomes" id="UP000261166"/>
    </source>
</evidence>